<organism evidence="1 2">
    <name type="scientific">Gnomoniopsis smithogilvyi</name>
    <dbReference type="NCBI Taxonomy" id="1191159"/>
    <lineage>
        <taxon>Eukaryota</taxon>
        <taxon>Fungi</taxon>
        <taxon>Dikarya</taxon>
        <taxon>Ascomycota</taxon>
        <taxon>Pezizomycotina</taxon>
        <taxon>Sordariomycetes</taxon>
        <taxon>Sordariomycetidae</taxon>
        <taxon>Diaporthales</taxon>
        <taxon>Gnomoniaceae</taxon>
        <taxon>Gnomoniopsis</taxon>
    </lineage>
</organism>
<dbReference type="AlphaFoldDB" id="A0A9W8Z3V1"/>
<evidence type="ECO:0000313" key="1">
    <source>
        <dbReference type="EMBL" id="KAJ4396329.1"/>
    </source>
</evidence>
<evidence type="ECO:0000313" key="2">
    <source>
        <dbReference type="Proteomes" id="UP001140453"/>
    </source>
</evidence>
<gene>
    <name evidence="1" type="ORF">N0V93_000548</name>
</gene>
<keyword evidence="2" id="KW-1185">Reference proteome</keyword>
<proteinExistence type="predicted"/>
<dbReference type="EMBL" id="JAPEVB010000001">
    <property type="protein sequence ID" value="KAJ4396329.1"/>
    <property type="molecule type" value="Genomic_DNA"/>
</dbReference>
<name>A0A9W8Z3V1_9PEZI</name>
<dbReference type="OrthoDB" id="5403997at2759"/>
<protein>
    <recommendedName>
        <fullName evidence="3">TOM core complex subunit Tom6</fullName>
    </recommendedName>
</protein>
<sequence>MPPKKVYVERGLGSGKRIQKGYFRSTYDTLTSPENSAMVKSVAAFGVGVAFLATSWGEFLLPP</sequence>
<dbReference type="Proteomes" id="UP001140453">
    <property type="component" value="Unassembled WGS sequence"/>
</dbReference>
<comment type="caution">
    <text evidence="1">The sequence shown here is derived from an EMBL/GenBank/DDBJ whole genome shotgun (WGS) entry which is preliminary data.</text>
</comment>
<reference evidence="1" key="1">
    <citation type="submission" date="2022-10" db="EMBL/GenBank/DDBJ databases">
        <title>Tapping the CABI collections for fungal endophytes: first genome assemblies for Collariella, Neodidymelliopsis, Ascochyta clinopodiicola, Didymella pomorum, Didymosphaeria variabile, Neocosmospora piperis and Neocucurbitaria cava.</title>
        <authorList>
            <person name="Hill R."/>
        </authorList>
    </citation>
    <scope>NUCLEOTIDE SEQUENCE</scope>
    <source>
        <strain evidence="1">IMI 355082</strain>
    </source>
</reference>
<evidence type="ECO:0008006" key="3">
    <source>
        <dbReference type="Google" id="ProtNLM"/>
    </source>
</evidence>
<accession>A0A9W8Z3V1</accession>